<name>A0A427AHW6_ENSVE</name>
<dbReference type="Proteomes" id="UP000287651">
    <property type="component" value="Unassembled WGS sequence"/>
</dbReference>
<protein>
    <submittedName>
        <fullName evidence="2">Uncharacterized protein</fullName>
    </submittedName>
</protein>
<feature type="region of interest" description="Disordered" evidence="1">
    <location>
        <begin position="1"/>
        <end position="26"/>
    </location>
</feature>
<evidence type="ECO:0000313" key="2">
    <source>
        <dbReference type="EMBL" id="RRT75751.1"/>
    </source>
</evidence>
<evidence type="ECO:0000256" key="1">
    <source>
        <dbReference type="SAM" id="MobiDB-lite"/>
    </source>
</evidence>
<dbReference type="EMBL" id="AMZH03002390">
    <property type="protein sequence ID" value="RRT75751.1"/>
    <property type="molecule type" value="Genomic_DNA"/>
</dbReference>
<organism evidence="2 3">
    <name type="scientific">Ensete ventricosum</name>
    <name type="common">Abyssinian banana</name>
    <name type="synonym">Musa ensete</name>
    <dbReference type="NCBI Taxonomy" id="4639"/>
    <lineage>
        <taxon>Eukaryota</taxon>
        <taxon>Viridiplantae</taxon>
        <taxon>Streptophyta</taxon>
        <taxon>Embryophyta</taxon>
        <taxon>Tracheophyta</taxon>
        <taxon>Spermatophyta</taxon>
        <taxon>Magnoliopsida</taxon>
        <taxon>Liliopsida</taxon>
        <taxon>Zingiberales</taxon>
        <taxon>Musaceae</taxon>
        <taxon>Ensete</taxon>
    </lineage>
</organism>
<sequence length="152" mass="16465">MPASVRRAGTGSASKRDPRTASCSCGTKKRSLEIGNGNKEHHIGIRTTGKLYSLKVVKGEGFLARFQNVPQVLDPHLGSKTSATIATREKGIDRGISHQELSLISSVDLTPSSKEQGLIPSTRINKLMSIEMSAGEVTPRLTYKEKVFIESD</sequence>
<gene>
    <name evidence="2" type="ORF">B296_00010683</name>
</gene>
<accession>A0A427AHW6</accession>
<dbReference type="AlphaFoldDB" id="A0A427AHW6"/>
<evidence type="ECO:0000313" key="3">
    <source>
        <dbReference type="Proteomes" id="UP000287651"/>
    </source>
</evidence>
<comment type="caution">
    <text evidence="2">The sequence shown here is derived from an EMBL/GenBank/DDBJ whole genome shotgun (WGS) entry which is preliminary data.</text>
</comment>
<proteinExistence type="predicted"/>
<reference evidence="2 3" key="1">
    <citation type="journal article" date="2014" name="Agronomy (Basel)">
        <title>A Draft Genome Sequence for Ensete ventricosum, the Drought-Tolerant Tree Against Hunger.</title>
        <authorList>
            <person name="Harrison J."/>
            <person name="Moore K.A."/>
            <person name="Paszkiewicz K."/>
            <person name="Jones T."/>
            <person name="Grant M."/>
            <person name="Ambacheew D."/>
            <person name="Muzemil S."/>
            <person name="Studholme D.J."/>
        </authorList>
    </citation>
    <scope>NUCLEOTIDE SEQUENCE [LARGE SCALE GENOMIC DNA]</scope>
</reference>